<name>A0A1G9HEA9_9FIRM</name>
<accession>A0A1G9HEA9</accession>
<proteinExistence type="predicted"/>
<gene>
    <name evidence="1" type="ORF">SAMN04488692_101178</name>
</gene>
<dbReference type="OrthoDB" id="5422162at2"/>
<organism evidence="1 2">
    <name type="scientific">Halarsenatibacter silvermanii</name>
    <dbReference type="NCBI Taxonomy" id="321763"/>
    <lineage>
        <taxon>Bacteria</taxon>
        <taxon>Bacillati</taxon>
        <taxon>Bacillota</taxon>
        <taxon>Clostridia</taxon>
        <taxon>Halanaerobiales</taxon>
        <taxon>Halarsenatibacteraceae</taxon>
        <taxon>Halarsenatibacter</taxon>
    </lineage>
</organism>
<dbReference type="RefSeq" id="WP_089757740.1">
    <property type="nucleotide sequence ID" value="NZ_FNGO01000001.1"/>
</dbReference>
<evidence type="ECO:0000313" key="2">
    <source>
        <dbReference type="Proteomes" id="UP000199476"/>
    </source>
</evidence>
<dbReference type="AlphaFoldDB" id="A0A1G9HEA9"/>
<keyword evidence="2" id="KW-1185">Reference proteome</keyword>
<dbReference type="STRING" id="321763.SAMN04488692_101178"/>
<dbReference type="Proteomes" id="UP000199476">
    <property type="component" value="Unassembled WGS sequence"/>
</dbReference>
<reference evidence="1 2" key="1">
    <citation type="submission" date="2016-10" db="EMBL/GenBank/DDBJ databases">
        <authorList>
            <person name="de Groot N.N."/>
        </authorList>
    </citation>
    <scope>NUCLEOTIDE SEQUENCE [LARGE SCALE GENOMIC DNA]</scope>
    <source>
        <strain evidence="1 2">SLAS-1</strain>
    </source>
</reference>
<sequence length="63" mass="7321">MCQSTAYIVRDGEKELFMEDVSEIIPEKEGLTLSGLMGEEKFIEAEIQKMDLMDHEILLEERE</sequence>
<dbReference type="InterPro" id="IPR019300">
    <property type="entry name" value="CooT"/>
</dbReference>
<evidence type="ECO:0000313" key="1">
    <source>
        <dbReference type="EMBL" id="SDL10813.1"/>
    </source>
</evidence>
<protein>
    <submittedName>
        <fullName evidence="1">Predicted RNA-binding protein</fullName>
    </submittedName>
</protein>
<dbReference type="EMBL" id="FNGO01000001">
    <property type="protein sequence ID" value="SDL10813.1"/>
    <property type="molecule type" value="Genomic_DNA"/>
</dbReference>
<dbReference type="Pfam" id="PF10133">
    <property type="entry name" value="CooT"/>
    <property type="match status" value="1"/>
</dbReference>